<keyword evidence="2" id="KW-1185">Reference proteome</keyword>
<dbReference type="eggNOG" id="COG0457">
    <property type="taxonomic scope" value="Bacteria"/>
</dbReference>
<evidence type="ECO:0000313" key="1">
    <source>
        <dbReference type="EMBL" id="ABY24444.1"/>
    </source>
</evidence>
<dbReference type="Proteomes" id="UP000002007">
    <property type="component" value="Chromosome"/>
</dbReference>
<dbReference type="STRING" id="288705.RSal33209_2719"/>
<dbReference type="HOGENOM" id="CLU_622371_0_0_11"/>
<name>A9WTC3_RENSM</name>
<reference evidence="2" key="1">
    <citation type="journal article" date="2008" name="J. Bacteriol.">
        <title>Genome sequence of the fish pathogen Renibacterium salmoninarum suggests reductive evolution away from an environmental Arthrobacter ancestor.</title>
        <authorList>
            <person name="Wiens G.D."/>
            <person name="Rockey D.D."/>
            <person name="Wu Z."/>
            <person name="Chang J."/>
            <person name="Levy R."/>
            <person name="Crane S."/>
            <person name="Chen D.S."/>
            <person name="Capri G.R."/>
            <person name="Burnett J.R."/>
            <person name="Sudheesh P.S."/>
            <person name="Schipma M.J."/>
            <person name="Burd H."/>
            <person name="Bhattacharyya A."/>
            <person name="Rhodes L.D."/>
            <person name="Kaul R."/>
            <person name="Strom M.S."/>
        </authorList>
    </citation>
    <scope>NUCLEOTIDE SEQUENCE [LARGE SCALE GENOMIC DNA]</scope>
    <source>
        <strain evidence="2">ATCC 33209 / DSM 20767 / JCM 11484 / NBRC 15589 / NCIMB 2235</strain>
    </source>
</reference>
<proteinExistence type="predicted"/>
<dbReference type="EMBL" id="CP000910">
    <property type="protein sequence ID" value="ABY24444.1"/>
    <property type="molecule type" value="Genomic_DNA"/>
</dbReference>
<dbReference type="RefSeq" id="WP_012246099.1">
    <property type="nucleotide sequence ID" value="NC_010168.1"/>
</dbReference>
<protein>
    <submittedName>
        <fullName evidence="1">Tetratricopeptide repeat domain protein</fullName>
    </submittedName>
</protein>
<dbReference type="SUPFAM" id="SSF48452">
    <property type="entry name" value="TPR-like"/>
    <property type="match status" value="1"/>
</dbReference>
<evidence type="ECO:0000313" key="2">
    <source>
        <dbReference type="Proteomes" id="UP000002007"/>
    </source>
</evidence>
<gene>
    <name evidence="1" type="ordered locus">RSal33209_2719</name>
</gene>
<dbReference type="InterPro" id="IPR011990">
    <property type="entry name" value="TPR-like_helical_dom_sf"/>
</dbReference>
<sequence length="440" mass="48726">MRSLPGRAEESRAALKLVSTAPAHHELAVRELLGVQRSAIDDLLAQRVLVRTGEYLAMRQAVLCCAIYIALAAVNRQELHSQLHTVHRKYGSSLAQWHSSFLHDGEASPRMLLETGLHLVRQGSGGLATAFADRAILLLSFEAEELADLLCALGSAMVDMGELAYAERYLRKANELVRGDAAVIVATLHQQIRSEFMRSHELDSQYIPSAMRQFGAQEPGLCVQLLSMVAVFHGERWEVDEAQQMLNLALPLLPQVNPAVAFEFEIASAWVGALTGDYRAGDRVSEASAEQALISPLFAILLARSWTYAERYEQARMLFESLLSRSPTLDPLWLETARFSQAENEIRSGHLRRAVKSIETLHASSDVQQFHVNYLTSMRAWYWLAQNELARAQPFIDAVFKDASGSRNSINASRISALLGRSALSRADFSTAFAAFVTCA</sequence>
<dbReference type="AlphaFoldDB" id="A9WTC3"/>
<accession>A9WTC3</accession>
<dbReference type="Gene3D" id="1.25.40.10">
    <property type="entry name" value="Tetratricopeptide repeat domain"/>
    <property type="match status" value="1"/>
</dbReference>
<organism evidence="1 2">
    <name type="scientific">Renibacterium salmoninarum (strain ATCC 33209 / DSM 20767 / JCM 11484 / NBRC 15589 / NCIMB 2235)</name>
    <dbReference type="NCBI Taxonomy" id="288705"/>
    <lineage>
        <taxon>Bacteria</taxon>
        <taxon>Bacillati</taxon>
        <taxon>Actinomycetota</taxon>
        <taxon>Actinomycetes</taxon>
        <taxon>Micrococcales</taxon>
        <taxon>Micrococcaceae</taxon>
        <taxon>Renibacterium</taxon>
    </lineage>
</organism>
<dbReference type="KEGG" id="rsa:RSal33209_2719"/>